<keyword evidence="4" id="KW-0460">Magnesium</keyword>
<evidence type="ECO:0000256" key="1">
    <source>
        <dbReference type="ARBA" id="ARBA00022722"/>
    </source>
</evidence>
<evidence type="ECO:0000256" key="3">
    <source>
        <dbReference type="ARBA" id="ARBA00022801"/>
    </source>
</evidence>
<keyword evidence="3" id="KW-0378">Hydrolase</keyword>
<evidence type="ECO:0000313" key="6">
    <source>
        <dbReference type="EMBL" id="MDO7868180.1"/>
    </source>
</evidence>
<reference evidence="6 7" key="1">
    <citation type="submission" date="2023-07" db="EMBL/GenBank/DDBJ databases">
        <title>Nocardioides sp. nov WY-20 isolated from soil.</title>
        <authorList>
            <person name="Liu B."/>
            <person name="Wan Y."/>
        </authorList>
    </citation>
    <scope>NUCLEOTIDE SEQUENCE [LARGE SCALE GENOMIC DNA]</scope>
    <source>
        <strain evidence="6 7">WY-20</strain>
    </source>
</reference>
<organism evidence="6 7">
    <name type="scientific">Nocardioides jiangxiensis</name>
    <dbReference type="NCBI Taxonomy" id="3064524"/>
    <lineage>
        <taxon>Bacteria</taxon>
        <taxon>Bacillati</taxon>
        <taxon>Actinomycetota</taxon>
        <taxon>Actinomycetes</taxon>
        <taxon>Propionibacteriales</taxon>
        <taxon>Nocardioidaceae</taxon>
        <taxon>Nocardioides</taxon>
    </lineage>
</organism>
<evidence type="ECO:0000256" key="2">
    <source>
        <dbReference type="ARBA" id="ARBA00022723"/>
    </source>
</evidence>
<comment type="caution">
    <text evidence="6">The sequence shown here is derived from an EMBL/GenBank/DDBJ whole genome shotgun (WGS) entry which is preliminary data.</text>
</comment>
<keyword evidence="2" id="KW-0479">Metal-binding</keyword>
<dbReference type="Pfam" id="PF13638">
    <property type="entry name" value="PIN_4"/>
    <property type="match status" value="1"/>
</dbReference>
<dbReference type="EMBL" id="JAUQTA010000001">
    <property type="protein sequence ID" value="MDO7868180.1"/>
    <property type="molecule type" value="Genomic_DNA"/>
</dbReference>
<dbReference type="RefSeq" id="WP_305027557.1">
    <property type="nucleotide sequence ID" value="NZ_JAUQTA010000001.1"/>
</dbReference>
<feature type="domain" description="PIN" evidence="5">
    <location>
        <begin position="120"/>
        <end position="271"/>
    </location>
</feature>
<evidence type="ECO:0000259" key="5">
    <source>
        <dbReference type="Pfam" id="PF13638"/>
    </source>
</evidence>
<protein>
    <submittedName>
        <fullName evidence="6">PIN domain-containing protein</fullName>
    </submittedName>
</protein>
<dbReference type="InterPro" id="IPR002716">
    <property type="entry name" value="PIN_dom"/>
</dbReference>
<keyword evidence="1" id="KW-0540">Nuclease</keyword>
<dbReference type="Proteomes" id="UP001233314">
    <property type="component" value="Unassembled WGS sequence"/>
</dbReference>
<dbReference type="InterPro" id="IPR029060">
    <property type="entry name" value="PIN-like_dom_sf"/>
</dbReference>
<accession>A0ABT9B0B2</accession>
<keyword evidence="7" id="KW-1185">Reference proteome</keyword>
<sequence>MYLTPVPGSDRTALIQILRAVENSLINIRSRSHVRADLLVIYSQWAGEAVRLLRGHVRDTDIDGLVLTRRYWALQAATASTDVATIIDVEIDERRYAFAAAIAELERQHQVGLARSGHVVVPDTNVFCQHPDKIEDLDFAGLLGLRDTPIRLMIPIVVIDELDALKGKGQGPVRWRAAYSLAFLDKHLDQSGYGVIRDADFSALTSGGIPRGRVSAEVVLDPPRHVRLPINDDEIIDRAAAIQASVGRELTLITYDTGMCLRARIAGLEVHKVVEALDAEPRRQ</sequence>
<gene>
    <name evidence="6" type="ORF">Q5722_07335</name>
</gene>
<evidence type="ECO:0000256" key="4">
    <source>
        <dbReference type="ARBA" id="ARBA00022842"/>
    </source>
</evidence>
<dbReference type="Gene3D" id="3.40.50.1010">
    <property type="entry name" value="5'-nuclease"/>
    <property type="match status" value="1"/>
</dbReference>
<dbReference type="SUPFAM" id="SSF88723">
    <property type="entry name" value="PIN domain-like"/>
    <property type="match status" value="1"/>
</dbReference>
<name>A0ABT9B0B2_9ACTN</name>
<evidence type="ECO:0000313" key="7">
    <source>
        <dbReference type="Proteomes" id="UP001233314"/>
    </source>
</evidence>
<proteinExistence type="predicted"/>